<accession>A0A6M4GUM0</accession>
<dbReference type="Pfam" id="PF12727">
    <property type="entry name" value="PBP_like"/>
    <property type="match status" value="1"/>
</dbReference>
<dbReference type="Gene3D" id="3.40.190.10">
    <property type="entry name" value="Periplasmic binding protein-like II"/>
    <property type="match status" value="1"/>
</dbReference>
<dbReference type="PANTHER" id="PTHR38431">
    <property type="entry name" value="BLL2305 PROTEIN"/>
    <property type="match status" value="1"/>
</dbReference>
<keyword evidence="3" id="KW-1185">Reference proteome</keyword>
<gene>
    <name evidence="2" type="ORF">DSM104443_00335</name>
</gene>
<evidence type="ECO:0000313" key="2">
    <source>
        <dbReference type="EMBL" id="QJR09297.1"/>
    </source>
</evidence>
<dbReference type="Gene3D" id="1.10.10.10">
    <property type="entry name" value="Winged helix-like DNA-binding domain superfamily/Winged helix DNA-binding domain"/>
    <property type="match status" value="1"/>
</dbReference>
<dbReference type="AlphaFoldDB" id="A0A6M4GUM0"/>
<dbReference type="SUPFAM" id="SSF46785">
    <property type="entry name" value="Winged helix' DNA-binding domain"/>
    <property type="match status" value="1"/>
</dbReference>
<dbReference type="PANTHER" id="PTHR38431:SF1">
    <property type="entry name" value="BLL2305 PROTEIN"/>
    <property type="match status" value="1"/>
</dbReference>
<dbReference type="SUPFAM" id="SSF53850">
    <property type="entry name" value="Periplasmic binding protein-like II"/>
    <property type="match status" value="1"/>
</dbReference>
<evidence type="ECO:0000259" key="1">
    <source>
        <dbReference type="Pfam" id="PF12727"/>
    </source>
</evidence>
<organism evidence="2 3">
    <name type="scientific">Usitatibacter rugosus</name>
    <dbReference type="NCBI Taxonomy" id="2732067"/>
    <lineage>
        <taxon>Bacteria</taxon>
        <taxon>Pseudomonadati</taxon>
        <taxon>Pseudomonadota</taxon>
        <taxon>Betaproteobacteria</taxon>
        <taxon>Nitrosomonadales</taxon>
        <taxon>Usitatibacteraceae</taxon>
        <taxon>Usitatibacter</taxon>
    </lineage>
</organism>
<reference evidence="2 3" key="1">
    <citation type="submission" date="2020-04" db="EMBL/GenBank/DDBJ databases">
        <title>Usitatibacter rugosus gen. nov., sp. nov. and Usitatibacter palustris sp. nov., novel members of Usitatibacteraceae fam. nov. within the order Nitrosomonadales isolated from soil.</title>
        <authorList>
            <person name="Huber K.J."/>
            <person name="Neumann-Schaal M."/>
            <person name="Geppert A."/>
            <person name="Luckner M."/>
            <person name="Wanner G."/>
            <person name="Overmann J."/>
        </authorList>
    </citation>
    <scope>NUCLEOTIDE SEQUENCE [LARGE SCALE GENOMIC DNA]</scope>
    <source>
        <strain evidence="2 3">0125_3</strain>
    </source>
</reference>
<dbReference type="InterPro" id="IPR024370">
    <property type="entry name" value="PBP_domain"/>
</dbReference>
<sequence>MDKIVIRPSWTFTTTAGERVDPRLFDLLGAIHETGKLTLATKRIGLSYRHAWDLLAKWSEFFGSPLVIMARGKGASLAPLGEKLLWAEQRSDASLFPLLENIASELNLEINRHLKPAQELLRIHASHGYAVEKIPRVMREHGHADVDLQYMGSVEALRSLGRGACEFAGFHMPEGELAAVLRAHYEPVVKPRQQVVIKLVKRTQGLVVAKGNPLGIRGVADLAKPGIRFVNRQRGSGTRVLLDGMLAAARIDPRHIPGYAETGEFTHAAVAAFVASHIADVGMAVEPAARHFKLDFIPLVVERYMLACDKRTLDLPAGREMVSLLGGDAFREAVGGEPGYTLDDPGVVIPMAQALELPGRR</sequence>
<dbReference type="EMBL" id="CP053069">
    <property type="protein sequence ID" value="QJR09297.1"/>
    <property type="molecule type" value="Genomic_DNA"/>
</dbReference>
<evidence type="ECO:0000313" key="3">
    <source>
        <dbReference type="Proteomes" id="UP000501534"/>
    </source>
</evidence>
<dbReference type="Proteomes" id="UP000501534">
    <property type="component" value="Chromosome"/>
</dbReference>
<dbReference type="InterPro" id="IPR036390">
    <property type="entry name" value="WH_DNA-bd_sf"/>
</dbReference>
<dbReference type="InterPro" id="IPR036388">
    <property type="entry name" value="WH-like_DNA-bd_sf"/>
</dbReference>
<name>A0A6M4GUM0_9PROT</name>
<feature type="domain" description="PBP" evidence="1">
    <location>
        <begin position="137"/>
        <end position="325"/>
    </location>
</feature>
<proteinExistence type="predicted"/>
<protein>
    <recommendedName>
        <fullName evidence="1">PBP domain-containing protein</fullName>
    </recommendedName>
</protein>
<dbReference type="RefSeq" id="WP_246232448.1">
    <property type="nucleotide sequence ID" value="NZ_CP053069.1"/>
</dbReference>
<dbReference type="KEGG" id="uru:DSM104443_00335"/>